<dbReference type="InterPro" id="IPR006626">
    <property type="entry name" value="PbH1"/>
</dbReference>
<feature type="compositionally biased region" description="Polar residues" evidence="1">
    <location>
        <begin position="208"/>
        <end position="232"/>
    </location>
</feature>
<keyword evidence="5" id="KW-1185">Reference proteome</keyword>
<keyword evidence="2" id="KW-1133">Transmembrane helix</keyword>
<dbReference type="SUPFAM" id="SSF50998">
    <property type="entry name" value="Quinoprotein alcohol dehydrogenase-like"/>
    <property type="match status" value="1"/>
</dbReference>
<feature type="region of interest" description="Disordered" evidence="1">
    <location>
        <begin position="208"/>
        <end position="261"/>
    </location>
</feature>
<comment type="caution">
    <text evidence="4">The sequence shown here is derived from an EMBL/GenBank/DDBJ whole genome shotgun (WGS) entry which is preliminary data.</text>
</comment>
<evidence type="ECO:0000259" key="3">
    <source>
        <dbReference type="PROSITE" id="PS50093"/>
    </source>
</evidence>
<feature type="region of interest" description="Disordered" evidence="1">
    <location>
        <begin position="1764"/>
        <end position="1850"/>
    </location>
</feature>
<gene>
    <name evidence="4" type="ORF">H5V44_12860</name>
</gene>
<dbReference type="Gene3D" id="2.130.10.10">
    <property type="entry name" value="YVTN repeat-like/Quinoprotein amine dehydrogenase"/>
    <property type="match status" value="1"/>
</dbReference>
<dbReference type="EMBL" id="JACKXD010000004">
    <property type="protein sequence ID" value="MBB6647163.1"/>
    <property type="molecule type" value="Genomic_DNA"/>
</dbReference>
<dbReference type="CDD" id="cd00146">
    <property type="entry name" value="PKD"/>
    <property type="match status" value="2"/>
</dbReference>
<dbReference type="Pfam" id="PF18911">
    <property type="entry name" value="PKD_4"/>
    <property type="match status" value="2"/>
</dbReference>
<reference evidence="4 5" key="1">
    <citation type="submission" date="2020-08" db="EMBL/GenBank/DDBJ databases">
        <authorList>
            <person name="Seo M.-J."/>
        </authorList>
    </citation>
    <scope>NUCLEOTIDE SEQUENCE [LARGE SCALE GENOMIC DNA]</scope>
    <source>
        <strain evidence="4 5">MBLA0160</strain>
    </source>
</reference>
<dbReference type="Gene3D" id="2.60.120.380">
    <property type="match status" value="1"/>
</dbReference>
<feature type="compositionally biased region" description="Gly residues" evidence="1">
    <location>
        <begin position="1770"/>
        <end position="1780"/>
    </location>
</feature>
<accession>A0A7J9SLB9</accession>
<evidence type="ECO:0000313" key="4">
    <source>
        <dbReference type="EMBL" id="MBB6647163.1"/>
    </source>
</evidence>
<organism evidence="4 5">
    <name type="scientific">Halobellus ruber</name>
    <dbReference type="NCBI Taxonomy" id="2761102"/>
    <lineage>
        <taxon>Archaea</taxon>
        <taxon>Methanobacteriati</taxon>
        <taxon>Methanobacteriota</taxon>
        <taxon>Stenosarchaea group</taxon>
        <taxon>Halobacteria</taxon>
        <taxon>Halobacteriales</taxon>
        <taxon>Haloferacaceae</taxon>
        <taxon>Halobellus</taxon>
    </lineage>
</organism>
<dbReference type="PANTHER" id="PTHR34512">
    <property type="entry name" value="CELL SURFACE PROTEIN"/>
    <property type="match status" value="1"/>
</dbReference>
<dbReference type="InterPro" id="IPR002372">
    <property type="entry name" value="PQQ_rpt_dom"/>
</dbReference>
<dbReference type="PROSITE" id="PS50093">
    <property type="entry name" value="PKD"/>
    <property type="match status" value="2"/>
</dbReference>
<evidence type="ECO:0000313" key="5">
    <source>
        <dbReference type="Proteomes" id="UP000546257"/>
    </source>
</evidence>
<evidence type="ECO:0000256" key="1">
    <source>
        <dbReference type="SAM" id="MobiDB-lite"/>
    </source>
</evidence>
<feature type="domain" description="PKD" evidence="3">
    <location>
        <begin position="251"/>
        <end position="327"/>
    </location>
</feature>
<dbReference type="SMART" id="SM00564">
    <property type="entry name" value="PQQ"/>
    <property type="match status" value="7"/>
</dbReference>
<dbReference type="InterPro" id="IPR022409">
    <property type="entry name" value="PKD/Chitinase_dom"/>
</dbReference>
<name>A0A7J9SLB9_9EURY</name>
<dbReference type="SMART" id="SM00710">
    <property type="entry name" value="PbH1"/>
    <property type="match status" value="15"/>
</dbReference>
<feature type="compositionally biased region" description="Low complexity" evidence="1">
    <location>
        <begin position="1800"/>
        <end position="1813"/>
    </location>
</feature>
<keyword evidence="2" id="KW-0812">Transmembrane</keyword>
<dbReference type="InterPro" id="IPR026453">
    <property type="entry name" value="PGF_pre_PGF"/>
</dbReference>
<dbReference type="Gene3D" id="2.40.10.480">
    <property type="match status" value="1"/>
</dbReference>
<dbReference type="Pfam" id="PF13360">
    <property type="entry name" value="PQQ_2"/>
    <property type="match status" value="2"/>
</dbReference>
<dbReference type="SUPFAM" id="SSF51126">
    <property type="entry name" value="Pectin lyase-like"/>
    <property type="match status" value="3"/>
</dbReference>
<dbReference type="NCBIfam" id="TIGR04213">
    <property type="entry name" value="PGF_pre_PGF"/>
    <property type="match status" value="1"/>
</dbReference>
<dbReference type="PANTHER" id="PTHR34512:SF30">
    <property type="entry name" value="OUTER MEMBRANE PROTEIN ASSEMBLY FACTOR BAMB"/>
    <property type="match status" value="1"/>
</dbReference>
<dbReference type="InterPro" id="IPR013783">
    <property type="entry name" value="Ig-like_fold"/>
</dbReference>
<feature type="domain" description="PKD" evidence="3">
    <location>
        <begin position="335"/>
        <end position="416"/>
    </location>
</feature>
<sequence length="1881" mass="195369">MASFSTGNWTIRNSDVQLPSGSFSAVDASFSEGAWTIRNSTLSADAVAVYAPESTGRFDIRSSTVKGSNFGINVRATTSDWVIDNTKITNNAESGIIALDADGDWRVEDSVIRGNRVGINATRTGNSWTVSDTSVTNNADRGIDAEDASGNWNIESTEITDNSVGIRASNVETSWGVNGSIITANEDHGINANDSETTGDATDNWWGQESGPTDSQCVGNVNCGTPLNSTPTAGAPPDVGPISEEAEDGTPDPVFNLSPQPANASEQLTFDATVSGDDTIESYEWDLGDGTTASGGVVNHTYESPGNYTVNLTVTDASGRTNSTERVIPVGPATPTAAFDYRPKPQNATRPVAFNASTSTAPNSNITSYEWEFGDNETGTGETINHTYFDPGNYTVNLTVTSANGGVNSTNRTVEILPSDALVVDVGNETAPYQRIDAAVANASDGDRVLVRSGTYNDSDGRITLDTNITVVAPDGAVVARSGRSLSAAFEIGPNVTTTIRNFTVRDFGTAVEASNTGADWRVVGLTTVETPTAVNAFESAGDWRITDLDARLNDRYDATAINARGSDGNWAVTESAVANVSAGLVAADTTGNWSVSNLSVSSATTGIDAGGSDGAWRVDAVEITDASTPLLAPDTSGDWRIDDATVSDSGGLVVRRSGGDWSIRNSTLGRTEGVRAAGTTGNWSVANTTIRNGGPVAVSATDADGDWTVTNVSIEGHEHGIDATGATGSWRLTETRISDSTDAGIVADSTTEQWRITGTRVSNSTGAGVLADGAATSWSISDSRLNSNDVGVSARNTGGNWTLLNVSIADTATVGLRADGAAGDWLVSDASDISGGSVGVRAVGTTGDWGIHRTNLTSNGVDVNATGGAPEGNARRNYWGSDGAADADCVGNVTCANPLEAPAGGFQTGFDVRVFGTDGTALDGAEVYVYERGTADPVTVRTWDPRKETSVPGGATQDALVGEEGLVRFNGLSEREYCLLVVPQADSSAGPAGRCVPATEDVLTDQRFVLTPPTDPTTATDWPQFQADRRNTGYADAEGPRTLPIVLWNESINGPAYSAPIVANGTVYVAVEETLYAFDADTGTQKWTFESPTGGNVSNGPAAANGTVYFRVGPELYALAAADGDRRWTATVPNGLGGTWPRASVTVAEGTVIVPVTRGDGDGGMVAYDAETGDRTWIQRFEGRGVVNVRTTPAVDNGTVYGGAIANAGGLSLAQSAGKGSGAGTGSKPDYPSLGIASKFISIENLATTYALDFETGEVEWTYAGQFNAISGITVGDGRVYAPRKSGTGAQIVMLGPRSGDRLKSVSEEGLLRRDSFTGILNSPALRNGRLYIADGDGLNALSPDNSTGISQVDIDDGEYGEVEWDRATKGAHVGSPALTEHSVFSTKVALFEINETPGAVVGRNRSTGAERWRYDLSGRTLSSPAVSGNAVYVATAGGPEATNPRVHAVGEAFALPADELHNDSEGAGYIGHVQPDPVGEASPDDPTVTALITRPSGPSVDTIDGETVYYETATFTGEADQSISAVMQDDVSRGQRLDAFDGSRLTLVGPDGSVVATDEIDEDAPSVTATLPRNGVYTLVLSNTGLARISGREASYDLLLESPSASRERVESDGNSVELNVRNAESGEEVTASVPDSVSPRVESVSVTFANETAAGTFEVNTTTTRPSGTPPVPDGTEPAYLRVDHEGVPDSDIGSGEITIELPKAEVNDTGNVTVYRYQDEWQELSTSLVGETSDTYRFEVTTPGYSTFAIVTGESLVSDFQTETDGSGGDDTGGGIQDVADGGDDDSDSGLTVNLTDSTATPSPESTTQPPEPTDTPQPTVTRSDATETVTGRDTPTTTATAAEGERTESIGAVSGFGLVVPVIALLAAALLAGRRD</sequence>
<dbReference type="Pfam" id="PF13229">
    <property type="entry name" value="Beta_helix"/>
    <property type="match status" value="2"/>
</dbReference>
<evidence type="ECO:0000256" key="2">
    <source>
        <dbReference type="SAM" id="Phobius"/>
    </source>
</evidence>
<dbReference type="Gene3D" id="2.160.20.10">
    <property type="entry name" value="Single-stranded right-handed beta-helix, Pectin lyase-like"/>
    <property type="match status" value="2"/>
</dbReference>
<dbReference type="InterPro" id="IPR039448">
    <property type="entry name" value="Beta_helix"/>
</dbReference>
<dbReference type="InterPro" id="IPR000601">
    <property type="entry name" value="PKD_dom"/>
</dbReference>
<dbReference type="SMART" id="SM00089">
    <property type="entry name" value="PKD"/>
    <property type="match status" value="2"/>
</dbReference>
<dbReference type="InterPro" id="IPR015943">
    <property type="entry name" value="WD40/YVTN_repeat-like_dom_sf"/>
</dbReference>
<proteinExistence type="predicted"/>
<dbReference type="InterPro" id="IPR035986">
    <property type="entry name" value="PKD_dom_sf"/>
</dbReference>
<dbReference type="InterPro" id="IPR018391">
    <property type="entry name" value="PQQ_b-propeller_rpt"/>
</dbReference>
<dbReference type="InterPro" id="IPR011050">
    <property type="entry name" value="Pectin_lyase_fold/virulence"/>
</dbReference>
<feature type="compositionally biased region" description="Low complexity" evidence="1">
    <location>
        <begin position="1831"/>
        <end position="1847"/>
    </location>
</feature>
<dbReference type="Gene3D" id="2.60.40.10">
    <property type="entry name" value="Immunoglobulins"/>
    <property type="match status" value="2"/>
</dbReference>
<dbReference type="SUPFAM" id="SSF49299">
    <property type="entry name" value="PKD domain"/>
    <property type="match status" value="2"/>
</dbReference>
<dbReference type="InterPro" id="IPR012334">
    <property type="entry name" value="Pectin_lyas_fold"/>
</dbReference>
<protein>
    <submittedName>
        <fullName evidence="4">PQQ-binding-like beta-propeller repeat protein</fullName>
    </submittedName>
</protein>
<feature type="transmembrane region" description="Helical" evidence="2">
    <location>
        <begin position="1855"/>
        <end position="1877"/>
    </location>
</feature>
<dbReference type="InterPro" id="IPR011047">
    <property type="entry name" value="Quinoprotein_ADH-like_sf"/>
</dbReference>
<dbReference type="Proteomes" id="UP000546257">
    <property type="component" value="Unassembled WGS sequence"/>
</dbReference>
<keyword evidence="2" id="KW-0472">Membrane</keyword>